<dbReference type="Proteomes" id="UP000095284">
    <property type="component" value="Unplaced"/>
</dbReference>
<organism evidence="3 4">
    <name type="scientific">Bursaphelenchus xylophilus</name>
    <name type="common">Pinewood nematode worm</name>
    <name type="synonym">Aphelenchoides xylophilus</name>
    <dbReference type="NCBI Taxonomy" id="6326"/>
    <lineage>
        <taxon>Eukaryota</taxon>
        <taxon>Metazoa</taxon>
        <taxon>Ecdysozoa</taxon>
        <taxon>Nematoda</taxon>
        <taxon>Chromadorea</taxon>
        <taxon>Rhabditida</taxon>
        <taxon>Tylenchina</taxon>
        <taxon>Tylenchomorpha</taxon>
        <taxon>Aphelenchoidea</taxon>
        <taxon>Aphelenchoididae</taxon>
        <taxon>Bursaphelenchus</taxon>
    </lineage>
</organism>
<sequence length="226" mass="25170">MPFDLADALKNKRSDLKSVTTKVISIDGTESEERRGKDGTFEEVDLLGDINEDGEEVTVSNRRRKKVERAKKMGFVVDLKPDLQVAEAAANVFLGSQDVAADFQLLKRHGITAIVNAAAGVANLYPKNFDYLRVELLDLPETDILKELPAVLRFIYDNVNSGGRVLVHCNAGVSRAASIVLAYMIKYNNLSFHESFSKLRALRPAIQPNSGFVKQLIEFDKICRQE</sequence>
<dbReference type="GO" id="GO:0005737">
    <property type="term" value="C:cytoplasm"/>
    <property type="evidence" value="ECO:0007669"/>
    <property type="project" value="TreeGrafter"/>
</dbReference>
<accession>A0A1I7SVT5</accession>
<dbReference type="PANTHER" id="PTHR46377">
    <property type="entry name" value="DUAL SPECIFICITY PROTEIN PHOSPHATASE 19"/>
    <property type="match status" value="1"/>
</dbReference>
<dbReference type="SUPFAM" id="SSF52799">
    <property type="entry name" value="(Phosphotyrosine protein) phosphatases II"/>
    <property type="match status" value="1"/>
</dbReference>
<proteinExistence type="predicted"/>
<dbReference type="AlphaFoldDB" id="A0A1I7SVT5"/>
<dbReference type="Gene3D" id="3.90.190.10">
    <property type="entry name" value="Protein tyrosine phosphatase superfamily"/>
    <property type="match status" value="1"/>
</dbReference>
<feature type="domain" description="Tyrosine specific protein phosphatases" evidence="2">
    <location>
        <begin position="146"/>
        <end position="206"/>
    </location>
</feature>
<dbReference type="InterPro" id="IPR020422">
    <property type="entry name" value="TYR_PHOSPHATASE_DUAL_dom"/>
</dbReference>
<evidence type="ECO:0000259" key="1">
    <source>
        <dbReference type="PROSITE" id="PS50054"/>
    </source>
</evidence>
<dbReference type="Pfam" id="PF00782">
    <property type="entry name" value="DSPc"/>
    <property type="match status" value="1"/>
</dbReference>
<evidence type="ECO:0000313" key="4">
    <source>
        <dbReference type="WBParaSite" id="BXY_1716300.1"/>
    </source>
</evidence>
<dbReference type="CDD" id="cd14498">
    <property type="entry name" value="DSP"/>
    <property type="match status" value="1"/>
</dbReference>
<dbReference type="PANTHER" id="PTHR46377:SF1">
    <property type="entry name" value="DUAL SPECIFICITY PROTEIN PHOSPHATASE 19"/>
    <property type="match status" value="1"/>
</dbReference>
<feature type="domain" description="Tyrosine-protein phosphatase" evidence="1">
    <location>
        <begin position="84"/>
        <end position="225"/>
    </location>
</feature>
<dbReference type="SMART" id="SM00195">
    <property type="entry name" value="DSPc"/>
    <property type="match status" value="1"/>
</dbReference>
<dbReference type="eggNOG" id="KOG1716">
    <property type="taxonomic scope" value="Eukaryota"/>
</dbReference>
<evidence type="ECO:0000259" key="2">
    <source>
        <dbReference type="PROSITE" id="PS50056"/>
    </source>
</evidence>
<protein>
    <submittedName>
        <fullName evidence="4">Dual specificity protein phosphatase 19</fullName>
    </submittedName>
</protein>
<dbReference type="InterPro" id="IPR029021">
    <property type="entry name" value="Prot-tyrosine_phosphatase-like"/>
</dbReference>
<dbReference type="InterPro" id="IPR000387">
    <property type="entry name" value="Tyr_Pase_dom"/>
</dbReference>
<evidence type="ECO:0000313" key="3">
    <source>
        <dbReference type="Proteomes" id="UP000095284"/>
    </source>
</evidence>
<dbReference type="WBParaSite" id="BXY_1716300.1">
    <property type="protein sequence ID" value="BXY_1716300.1"/>
    <property type="gene ID" value="BXY_1716300"/>
</dbReference>
<dbReference type="PROSITE" id="PS50054">
    <property type="entry name" value="TYR_PHOSPHATASE_DUAL"/>
    <property type="match status" value="1"/>
</dbReference>
<dbReference type="GO" id="GO:0008579">
    <property type="term" value="F:JUN kinase phosphatase activity"/>
    <property type="evidence" value="ECO:0007669"/>
    <property type="project" value="TreeGrafter"/>
</dbReference>
<dbReference type="PROSITE" id="PS50056">
    <property type="entry name" value="TYR_PHOSPHATASE_2"/>
    <property type="match status" value="1"/>
</dbReference>
<name>A0A1I7SVT5_BURXY</name>
<dbReference type="PRINTS" id="PR01908">
    <property type="entry name" value="ADSPHPHTASE"/>
</dbReference>
<dbReference type="InterPro" id="IPR000340">
    <property type="entry name" value="Dual-sp_phosphatase_cat-dom"/>
</dbReference>
<reference evidence="4" key="1">
    <citation type="submission" date="2016-11" db="UniProtKB">
        <authorList>
            <consortium name="WormBaseParasite"/>
        </authorList>
    </citation>
    <scope>IDENTIFICATION</scope>
</reference>